<evidence type="ECO:0000259" key="1">
    <source>
        <dbReference type="Pfam" id="PF21788"/>
    </source>
</evidence>
<comment type="caution">
    <text evidence="2">The sequence shown here is derived from an EMBL/GenBank/DDBJ whole genome shotgun (WGS) entry which is preliminary data.</text>
</comment>
<gene>
    <name evidence="2" type="ORF">ILUMI_03345</name>
</gene>
<name>A0A8K0DEQ3_IGNLU</name>
<organism evidence="2 3">
    <name type="scientific">Ignelater luminosus</name>
    <name type="common">Cucubano</name>
    <name type="synonym">Pyrophorus luminosus</name>
    <dbReference type="NCBI Taxonomy" id="2038154"/>
    <lineage>
        <taxon>Eukaryota</taxon>
        <taxon>Metazoa</taxon>
        <taxon>Ecdysozoa</taxon>
        <taxon>Arthropoda</taxon>
        <taxon>Hexapoda</taxon>
        <taxon>Insecta</taxon>
        <taxon>Pterygota</taxon>
        <taxon>Neoptera</taxon>
        <taxon>Endopterygota</taxon>
        <taxon>Coleoptera</taxon>
        <taxon>Polyphaga</taxon>
        <taxon>Elateriformia</taxon>
        <taxon>Elateroidea</taxon>
        <taxon>Elateridae</taxon>
        <taxon>Agrypninae</taxon>
        <taxon>Pyrophorini</taxon>
        <taxon>Ignelater</taxon>
    </lineage>
</organism>
<keyword evidence="3" id="KW-1185">Reference proteome</keyword>
<protein>
    <recommendedName>
        <fullName evidence="1">Transposable element P transposase-like GTP-binding insertion domain-containing protein</fullName>
    </recommendedName>
</protein>
<dbReference type="Pfam" id="PF21788">
    <property type="entry name" value="TNP-like_GBD"/>
    <property type="match status" value="1"/>
</dbReference>
<dbReference type="InterPro" id="IPR048366">
    <property type="entry name" value="TNP-like_GBD"/>
</dbReference>
<reference evidence="2" key="1">
    <citation type="submission" date="2019-08" db="EMBL/GenBank/DDBJ databases">
        <title>The genome of the North American firefly Photinus pyralis.</title>
        <authorList>
            <consortium name="Photinus pyralis genome working group"/>
            <person name="Fallon T.R."/>
            <person name="Sander Lower S.E."/>
            <person name="Weng J.-K."/>
        </authorList>
    </citation>
    <scope>NUCLEOTIDE SEQUENCE</scope>
    <source>
        <strain evidence="2">TRF0915ILg1</strain>
        <tissue evidence="2">Whole body</tissue>
    </source>
</reference>
<dbReference type="AlphaFoldDB" id="A0A8K0DEQ3"/>
<feature type="non-terminal residue" evidence="2">
    <location>
        <position position="1"/>
    </location>
</feature>
<dbReference type="Proteomes" id="UP000801492">
    <property type="component" value="Unassembled WGS sequence"/>
</dbReference>
<sequence length="115" mass="12998">FVINGKHITSKPIVDLLHNLNQSDLNTAHKINETYLTVKGAERQKVKFATKLFSHTIAKAVSRIGSLGLCDSNNNWLQCSEFLKIINNWFDVFNSKVSQTDSRSRMKAYGLALED</sequence>
<dbReference type="EMBL" id="VTPC01001171">
    <property type="protein sequence ID" value="KAF2902839.1"/>
    <property type="molecule type" value="Genomic_DNA"/>
</dbReference>
<accession>A0A8K0DEQ3</accession>
<evidence type="ECO:0000313" key="2">
    <source>
        <dbReference type="EMBL" id="KAF2902839.1"/>
    </source>
</evidence>
<evidence type="ECO:0000313" key="3">
    <source>
        <dbReference type="Proteomes" id="UP000801492"/>
    </source>
</evidence>
<proteinExistence type="predicted"/>
<dbReference type="OrthoDB" id="6627680at2759"/>
<feature type="domain" description="Transposable element P transposase-like GTP-binding insertion" evidence="1">
    <location>
        <begin position="14"/>
        <end position="97"/>
    </location>
</feature>